<dbReference type="EMBL" id="LJCQ01000281">
    <property type="protein sequence ID" value="KPV46210.1"/>
    <property type="molecule type" value="Genomic_DNA"/>
</dbReference>
<accession>A0A0P9D9L3</accession>
<proteinExistence type="predicted"/>
<reference evidence="2 3" key="2">
    <citation type="submission" date="2015-09" db="EMBL/GenBank/DDBJ databases">
        <title>Heavy metals and arsenic resistance mechanisms in polyextremophilic archaea of the family Ferroplasmaceae.</title>
        <authorList>
            <person name="Bulaev A.G."/>
            <person name="Kanygina A.V."/>
        </authorList>
    </citation>
    <scope>NUCLEOTIDE SEQUENCE [LARGE SCALE GENOMIC DNA]</scope>
    <source>
        <strain evidence="2 3">VT</strain>
    </source>
</reference>
<dbReference type="Proteomes" id="UP000050515">
    <property type="component" value="Unassembled WGS sequence"/>
</dbReference>
<dbReference type="EMBL" id="LKBG01000089">
    <property type="protein sequence ID" value="KQB35750.1"/>
    <property type="molecule type" value="Genomic_DNA"/>
</dbReference>
<keyword evidence="3" id="KW-1185">Reference proteome</keyword>
<dbReference type="PATRIC" id="fig|507754.4.peg.115"/>
<reference evidence="1 4" key="1">
    <citation type="submission" date="2015-09" db="EMBL/GenBank/DDBJ databases">
        <title>Draft genome sequence of Acidiplasma aeolicum DSM 18409.</title>
        <authorList>
            <person name="Hemp J."/>
        </authorList>
    </citation>
    <scope>NUCLEOTIDE SEQUENCE [LARGE SCALE GENOMIC DNA]</scope>
    <source>
        <strain evidence="1 4">V</strain>
    </source>
</reference>
<dbReference type="AlphaFoldDB" id="A0A0P9D9L3"/>
<evidence type="ECO:0000313" key="2">
    <source>
        <dbReference type="EMBL" id="KQB35750.1"/>
    </source>
</evidence>
<organism evidence="1 4">
    <name type="scientific">Acidiplasma aeolicum</name>
    <dbReference type="NCBI Taxonomy" id="507754"/>
    <lineage>
        <taxon>Archaea</taxon>
        <taxon>Methanobacteriati</taxon>
        <taxon>Thermoplasmatota</taxon>
        <taxon>Thermoplasmata</taxon>
        <taxon>Thermoplasmatales</taxon>
        <taxon>Ferroplasmaceae</taxon>
        <taxon>Acidiplasma</taxon>
    </lineage>
</organism>
<evidence type="ECO:0000313" key="1">
    <source>
        <dbReference type="EMBL" id="KPV46210.1"/>
    </source>
</evidence>
<sequence>MVVIIIIAAGAYYYIASSESHFGFPSQSTVKGITGNSYNVSKVMSQGPAKNTTKTEIVYYNTTGSSPSTAFYVYEAQFNNTSLAKSGYKTILTELPAGIKFIMKNQTYNGFEYSVINASNASYLHAYLGFGYKKNMAFLFLANISLANVLKKIAYSIIDSMTSVFGGSYGSSGSSSGYLMAARF</sequence>
<gene>
    <name evidence="2" type="ORF">AOG54_02785</name>
    <name evidence="1" type="ORF">SE19_06545</name>
</gene>
<evidence type="ECO:0000313" key="3">
    <source>
        <dbReference type="Proteomes" id="UP000050320"/>
    </source>
</evidence>
<name>A0A0P9D9L3_9ARCH</name>
<evidence type="ECO:0000313" key="4">
    <source>
        <dbReference type="Proteomes" id="UP000050515"/>
    </source>
</evidence>
<dbReference type="Proteomes" id="UP000050320">
    <property type="component" value="Unassembled WGS sequence"/>
</dbReference>
<comment type="caution">
    <text evidence="1">The sequence shown here is derived from an EMBL/GenBank/DDBJ whole genome shotgun (WGS) entry which is preliminary data.</text>
</comment>
<protein>
    <submittedName>
        <fullName evidence="1">Uncharacterized protein</fullName>
    </submittedName>
</protein>